<dbReference type="HAMAP" id="MF_01471">
    <property type="entry name" value="Cas2"/>
    <property type="match status" value="1"/>
</dbReference>
<evidence type="ECO:0000256" key="3">
    <source>
        <dbReference type="ARBA" id="ARBA00022722"/>
    </source>
</evidence>
<evidence type="ECO:0000256" key="4">
    <source>
        <dbReference type="ARBA" id="ARBA00022723"/>
    </source>
</evidence>
<dbReference type="PIRSF" id="PIRSF032582">
    <property type="entry name" value="Cas2"/>
    <property type="match status" value="1"/>
</dbReference>
<comment type="similarity">
    <text evidence="2 9 10">Belongs to the CRISPR-associated endoribonuclease Cas2 protein family.</text>
</comment>
<dbReference type="GO" id="GO:0004521">
    <property type="term" value="F:RNA endonuclease activity"/>
    <property type="evidence" value="ECO:0007669"/>
    <property type="project" value="UniProtKB-UniRule"/>
</dbReference>
<comment type="function">
    <text evidence="9">CRISPR (clustered regularly interspaced short palindromic repeat), is an adaptive immune system that provides protection against mobile genetic elements (viruses, transposable elements and conjugative plasmids). CRISPR clusters contain sequences complementary to antecedent mobile elements and target invading nucleic acids. CRISPR clusters are transcribed and processed into CRISPR RNA (crRNA). Functions as a ssRNA-specific endoribonuclease. Involved in the integration of spacer DNA into the CRISPR cassette.</text>
</comment>
<dbReference type="CDD" id="cd09725">
    <property type="entry name" value="Cas2_I_II_III"/>
    <property type="match status" value="1"/>
</dbReference>
<dbReference type="STRING" id="1188229.GlitD10_0622"/>
<dbReference type="Pfam" id="PF09827">
    <property type="entry name" value="CRISPR_Cas2"/>
    <property type="match status" value="1"/>
</dbReference>
<keyword evidence="7 9" id="KW-0460">Magnesium</keyword>
<dbReference type="AlphaFoldDB" id="A0A1J0AAG6"/>
<comment type="subunit">
    <text evidence="9">Homodimer, forms a heterotetramer with a Cas1 homodimer.</text>
</comment>
<dbReference type="PANTHER" id="PTHR34405">
    <property type="entry name" value="CRISPR-ASSOCIATED ENDORIBONUCLEASE CAS2"/>
    <property type="match status" value="1"/>
</dbReference>
<keyword evidence="8 9" id="KW-0051">Antiviral defense</keyword>
<dbReference type="Proteomes" id="UP000180235">
    <property type="component" value="Chromosome"/>
</dbReference>
<dbReference type="Gene3D" id="3.30.70.240">
    <property type="match status" value="1"/>
</dbReference>
<gene>
    <name evidence="9" type="primary">cas2</name>
    <name evidence="11" type="ORF">GlitD10_0622</name>
</gene>
<proteinExistence type="inferred from homology"/>
<evidence type="ECO:0000256" key="8">
    <source>
        <dbReference type="ARBA" id="ARBA00023118"/>
    </source>
</evidence>
<reference evidence="11 12" key="1">
    <citation type="submission" date="2016-10" db="EMBL/GenBank/DDBJ databases">
        <title>Description of Gloeomargarita lithophora gen. nov., sp. nov., a thylakoid-bearing basal-branching cyanobacterium with intracellular carbonates, and proposal for Gloeomargaritales ord. nov.</title>
        <authorList>
            <person name="Moreira D."/>
            <person name="Tavera R."/>
            <person name="Benzerara K."/>
            <person name="Skouri-Panet F."/>
            <person name="Couradeau E."/>
            <person name="Gerard E."/>
            <person name="Loussert C."/>
            <person name="Novelo E."/>
            <person name="Zivanovic Y."/>
            <person name="Lopez-Garcia P."/>
        </authorList>
    </citation>
    <scope>NUCLEOTIDE SEQUENCE [LARGE SCALE GENOMIC DNA]</scope>
    <source>
        <strain evidence="11 12">D10</strain>
    </source>
</reference>
<evidence type="ECO:0000256" key="9">
    <source>
        <dbReference type="HAMAP-Rule" id="MF_01471"/>
    </source>
</evidence>
<keyword evidence="3 9" id="KW-0540">Nuclease</keyword>
<accession>A0A1J0AAG6</accession>
<sequence length="93" mass="10690">MERLIVVSYDIPSNRRRRKVAELLEGYGQRVQYSVFECRLSEGKLAELQKRLQKRIKMAEDSVRFYPIPPYALGQIIIWGGRPLAEPPGSTVA</sequence>
<evidence type="ECO:0000256" key="7">
    <source>
        <dbReference type="ARBA" id="ARBA00022842"/>
    </source>
</evidence>
<evidence type="ECO:0000256" key="1">
    <source>
        <dbReference type="ARBA" id="ARBA00001946"/>
    </source>
</evidence>
<keyword evidence="6 9" id="KW-0378">Hydrolase</keyword>
<dbReference type="GO" id="GO:0016787">
    <property type="term" value="F:hydrolase activity"/>
    <property type="evidence" value="ECO:0007669"/>
    <property type="project" value="UniProtKB-KW"/>
</dbReference>
<dbReference type="NCBIfam" id="TIGR01573">
    <property type="entry name" value="cas2"/>
    <property type="match status" value="1"/>
</dbReference>
<keyword evidence="4 9" id="KW-0479">Metal-binding</keyword>
<dbReference type="GO" id="GO:0046872">
    <property type="term" value="F:metal ion binding"/>
    <property type="evidence" value="ECO:0007669"/>
    <property type="project" value="UniProtKB-UniRule"/>
</dbReference>
<keyword evidence="5 9" id="KW-0255">Endonuclease</keyword>
<dbReference type="RefSeq" id="WP_071453606.1">
    <property type="nucleotide sequence ID" value="NZ_CP017675.1"/>
</dbReference>
<organism evidence="11 12">
    <name type="scientific">Gloeomargarita lithophora Alchichica-D10</name>
    <dbReference type="NCBI Taxonomy" id="1188229"/>
    <lineage>
        <taxon>Bacteria</taxon>
        <taxon>Bacillati</taxon>
        <taxon>Cyanobacteriota</taxon>
        <taxon>Cyanophyceae</taxon>
        <taxon>Gloeomargaritales</taxon>
        <taxon>Gloeomargaritaceae</taxon>
        <taxon>Gloeomargarita</taxon>
    </lineage>
</organism>
<dbReference type="OrthoDB" id="9798176at2"/>
<dbReference type="PANTHER" id="PTHR34405:SF3">
    <property type="entry name" value="CRISPR-ASSOCIATED ENDORIBONUCLEASE CAS2 3"/>
    <property type="match status" value="1"/>
</dbReference>
<evidence type="ECO:0000256" key="2">
    <source>
        <dbReference type="ARBA" id="ARBA00009959"/>
    </source>
</evidence>
<dbReference type="GO" id="GO:0051607">
    <property type="term" value="P:defense response to virus"/>
    <property type="evidence" value="ECO:0007669"/>
    <property type="project" value="UniProtKB-UniRule"/>
</dbReference>
<evidence type="ECO:0000256" key="6">
    <source>
        <dbReference type="ARBA" id="ARBA00022801"/>
    </source>
</evidence>
<dbReference type="SUPFAM" id="SSF143430">
    <property type="entry name" value="TTP0101/SSO1404-like"/>
    <property type="match status" value="1"/>
</dbReference>
<dbReference type="InterPro" id="IPR021127">
    <property type="entry name" value="CRISPR_associated_Cas2"/>
</dbReference>
<evidence type="ECO:0000256" key="5">
    <source>
        <dbReference type="ARBA" id="ARBA00022759"/>
    </source>
</evidence>
<dbReference type="GO" id="GO:0043571">
    <property type="term" value="P:maintenance of CRISPR repeat elements"/>
    <property type="evidence" value="ECO:0007669"/>
    <property type="project" value="UniProtKB-UniRule"/>
</dbReference>
<dbReference type="EC" id="3.1.-.-" evidence="9"/>
<dbReference type="KEGG" id="glt:GlitD10_0622"/>
<dbReference type="EMBL" id="CP017675">
    <property type="protein sequence ID" value="APB32936.1"/>
    <property type="molecule type" value="Genomic_DNA"/>
</dbReference>
<feature type="binding site" evidence="9">
    <location>
        <position position="10"/>
    </location>
    <ligand>
        <name>Mg(2+)</name>
        <dbReference type="ChEBI" id="CHEBI:18420"/>
        <note>catalytic</note>
    </ligand>
</feature>
<dbReference type="InterPro" id="IPR019199">
    <property type="entry name" value="Virulence_VapD/CRISPR_Cas2"/>
</dbReference>
<comment type="cofactor">
    <cofactor evidence="1 9">
        <name>Mg(2+)</name>
        <dbReference type="ChEBI" id="CHEBI:18420"/>
    </cofactor>
</comment>
<protein>
    <recommendedName>
        <fullName evidence="9">CRISPR-associated endoribonuclease Cas2</fullName>
        <ecNumber evidence="9">3.1.-.-</ecNumber>
    </recommendedName>
</protein>
<evidence type="ECO:0000313" key="11">
    <source>
        <dbReference type="EMBL" id="APB32936.1"/>
    </source>
</evidence>
<name>A0A1J0AAG6_9CYAN</name>
<keyword evidence="12" id="KW-1185">Reference proteome</keyword>
<evidence type="ECO:0000256" key="10">
    <source>
        <dbReference type="PIRNR" id="PIRNR032582"/>
    </source>
</evidence>
<evidence type="ECO:0000313" key="12">
    <source>
        <dbReference type="Proteomes" id="UP000180235"/>
    </source>
</evidence>